<dbReference type="PANTHER" id="PTHR46268">
    <property type="entry name" value="STRESS RESPONSE PROTEIN NHAX"/>
    <property type="match status" value="1"/>
</dbReference>
<sequence length="275" mass="28155">MSEPSVCVVSGSVVVGVDGSPASVAAARWAADEAWRRGLPLHVLHAGVEDAGSGLPEIDAPASLADAALRELPVGLLREHPTLTVRAHRTAGPPVRALLDAAARAELLVLGSYGLTGLPGVLVGSVAGAVCARAAGPVVLVRAGQETEQARDGKERPVVVAVDLDRPADALFAQGCAAAAARGVPLHVLHARTARESEPDTALRDAVRLWRSTCPRVETVERLVSGHPAHQLVKASDGAALLLVGRHGSAGERLGHVAHAAIRHAACPVAVVAHD</sequence>
<dbReference type="InterPro" id="IPR006016">
    <property type="entry name" value="UspA"/>
</dbReference>
<comment type="similarity">
    <text evidence="1">Belongs to the universal stress protein A family.</text>
</comment>
<gene>
    <name evidence="3" type="ORF">OFY01_14100</name>
</gene>
<feature type="domain" description="UspA" evidence="2">
    <location>
        <begin position="156"/>
        <end position="272"/>
    </location>
</feature>
<feature type="domain" description="UspA" evidence="2">
    <location>
        <begin position="13"/>
        <end position="142"/>
    </location>
</feature>
<dbReference type="Gene3D" id="3.40.50.620">
    <property type="entry name" value="HUPs"/>
    <property type="match status" value="2"/>
</dbReference>
<dbReference type="InterPro" id="IPR006015">
    <property type="entry name" value="Universal_stress_UspA"/>
</dbReference>
<evidence type="ECO:0000256" key="1">
    <source>
        <dbReference type="ARBA" id="ARBA00008791"/>
    </source>
</evidence>
<dbReference type="PANTHER" id="PTHR46268:SF6">
    <property type="entry name" value="UNIVERSAL STRESS PROTEIN UP12"/>
    <property type="match status" value="1"/>
</dbReference>
<dbReference type="EMBL" id="JAPHNL010000134">
    <property type="protein sequence ID" value="MCX3060871.1"/>
    <property type="molecule type" value="Genomic_DNA"/>
</dbReference>
<dbReference type="InterPro" id="IPR014729">
    <property type="entry name" value="Rossmann-like_a/b/a_fold"/>
</dbReference>
<dbReference type="RefSeq" id="WP_266599802.1">
    <property type="nucleotide sequence ID" value="NZ_JAPHNL010000134.1"/>
</dbReference>
<proteinExistence type="inferred from homology"/>
<reference evidence="3" key="1">
    <citation type="submission" date="2022-10" db="EMBL/GenBank/DDBJ databases">
        <title>Streptomyces beihaiensis sp. nov., a chitin degrading actinobacterium, isolated from shrimp pond soil.</title>
        <authorList>
            <person name="Xie J."/>
            <person name="Shen N."/>
        </authorList>
    </citation>
    <scope>NUCLEOTIDE SEQUENCE</scope>
    <source>
        <strain evidence="3">GXMU-J5</strain>
    </source>
</reference>
<comment type="caution">
    <text evidence="3">The sequence shown here is derived from an EMBL/GenBank/DDBJ whole genome shotgun (WGS) entry which is preliminary data.</text>
</comment>
<accession>A0ABT3TWK3</accession>
<keyword evidence="4" id="KW-1185">Reference proteome</keyword>
<dbReference type="Pfam" id="PF00582">
    <property type="entry name" value="Usp"/>
    <property type="match status" value="2"/>
</dbReference>
<organism evidence="3 4">
    <name type="scientific">Streptomyces beihaiensis</name>
    <dbReference type="NCBI Taxonomy" id="2984495"/>
    <lineage>
        <taxon>Bacteria</taxon>
        <taxon>Bacillati</taxon>
        <taxon>Actinomycetota</taxon>
        <taxon>Actinomycetes</taxon>
        <taxon>Kitasatosporales</taxon>
        <taxon>Streptomycetaceae</taxon>
        <taxon>Streptomyces</taxon>
    </lineage>
</organism>
<name>A0ABT3TWK3_9ACTN</name>
<evidence type="ECO:0000313" key="4">
    <source>
        <dbReference type="Proteomes" id="UP001163064"/>
    </source>
</evidence>
<dbReference type="Proteomes" id="UP001163064">
    <property type="component" value="Unassembled WGS sequence"/>
</dbReference>
<protein>
    <submittedName>
        <fullName evidence="3">Universal stress protein</fullName>
    </submittedName>
</protein>
<evidence type="ECO:0000313" key="3">
    <source>
        <dbReference type="EMBL" id="MCX3060871.1"/>
    </source>
</evidence>
<evidence type="ECO:0000259" key="2">
    <source>
        <dbReference type="Pfam" id="PF00582"/>
    </source>
</evidence>
<dbReference type="PRINTS" id="PR01438">
    <property type="entry name" value="UNVRSLSTRESS"/>
</dbReference>
<dbReference type="SUPFAM" id="SSF52402">
    <property type="entry name" value="Adenine nucleotide alpha hydrolases-like"/>
    <property type="match status" value="2"/>
</dbReference>